<dbReference type="Pfam" id="PF00534">
    <property type="entry name" value="Glycos_transf_1"/>
    <property type="match status" value="1"/>
</dbReference>
<dbReference type="InterPro" id="IPR001296">
    <property type="entry name" value="Glyco_trans_1"/>
</dbReference>
<dbReference type="Pfam" id="PF13579">
    <property type="entry name" value="Glyco_trans_4_4"/>
    <property type="match status" value="1"/>
</dbReference>
<dbReference type="EMBL" id="JALAZD010000001">
    <property type="protein sequence ID" value="MCI0126816.1"/>
    <property type="molecule type" value="Genomic_DNA"/>
</dbReference>
<dbReference type="Gene3D" id="3.40.50.2000">
    <property type="entry name" value="Glycogen Phosphorylase B"/>
    <property type="match status" value="2"/>
</dbReference>
<keyword evidence="3" id="KW-0808">Transferase</keyword>
<dbReference type="PANTHER" id="PTHR45947">
    <property type="entry name" value="SULFOQUINOVOSYL TRANSFERASE SQD2"/>
    <property type="match status" value="1"/>
</dbReference>
<keyword evidence="3" id="KW-0328">Glycosyltransferase</keyword>
<name>A0AA41QNN0_9HYPH</name>
<keyword evidence="4" id="KW-1185">Reference proteome</keyword>
<dbReference type="Proteomes" id="UP001156140">
    <property type="component" value="Unassembled WGS sequence"/>
</dbReference>
<dbReference type="SUPFAM" id="SSF53756">
    <property type="entry name" value="UDP-Glycosyltransferase/glycogen phosphorylase"/>
    <property type="match status" value="1"/>
</dbReference>
<protein>
    <submittedName>
        <fullName evidence="3">Glycosyltransferase</fullName>
        <ecNumber evidence="3">2.4.-.-</ecNumber>
    </submittedName>
</protein>
<dbReference type="PANTHER" id="PTHR45947:SF3">
    <property type="entry name" value="SULFOQUINOVOSYL TRANSFERASE SQD2"/>
    <property type="match status" value="1"/>
</dbReference>
<feature type="domain" description="Glycosyltransferase subfamily 4-like N-terminal" evidence="2">
    <location>
        <begin position="21"/>
        <end position="176"/>
    </location>
</feature>
<comment type="caution">
    <text evidence="3">The sequence shown here is derived from an EMBL/GenBank/DDBJ whole genome shotgun (WGS) entry which is preliminary data.</text>
</comment>
<dbReference type="InterPro" id="IPR028098">
    <property type="entry name" value="Glyco_trans_4-like_N"/>
</dbReference>
<evidence type="ECO:0000259" key="1">
    <source>
        <dbReference type="Pfam" id="PF00534"/>
    </source>
</evidence>
<dbReference type="AlphaFoldDB" id="A0AA41QNN0"/>
<dbReference type="EC" id="2.4.-.-" evidence="3"/>
<sequence>MSAARPLRVGMLVASTIQPRGVIEVVKSLASALERRGSFSAEVFSLEHQDGESLHMGSIPLHVAPSLGPKAFRFAPDLVNMMIEHDLDCVHVHGMWNYLSVAAQRWHQLTQRPYIVSPHGMLDRWALGDTTKRVARVLFEDGHIRHAAAVHAENASERRSLRAAGYDTQTDIIPNGVEPAQMAGPAAPWLEPLGPDARVLLFVGRVIPSKGLTTLIRAWSRAIRQPDGNDWHLVVVGPAEAGHLEELRNLAASLGVANSVHFEGPAFDADRSAAYRSADAFILPSINETLPMTALEAFAFQLPSLLTPQCNLPEAYALSAAIRIEPTEASIETGLAQLFAMSPMDRARMGQAACDLADARYDWDYAAAQFEMLYSTVLAQARASQAA</sequence>
<feature type="domain" description="Glycosyl transferase family 1" evidence="1">
    <location>
        <begin position="196"/>
        <end position="352"/>
    </location>
</feature>
<organism evidence="3 4">
    <name type="scientific">Paradevosia shaoguanensis</name>
    <dbReference type="NCBI Taxonomy" id="1335043"/>
    <lineage>
        <taxon>Bacteria</taxon>
        <taxon>Pseudomonadati</taxon>
        <taxon>Pseudomonadota</taxon>
        <taxon>Alphaproteobacteria</taxon>
        <taxon>Hyphomicrobiales</taxon>
        <taxon>Devosiaceae</taxon>
        <taxon>Paradevosia</taxon>
    </lineage>
</organism>
<reference evidence="3" key="1">
    <citation type="submission" date="2022-03" db="EMBL/GenBank/DDBJ databases">
        <title>The complete genome sequence of a Methyloterrigena soli.</title>
        <authorList>
            <person name="Zi Z."/>
        </authorList>
    </citation>
    <scope>NUCLEOTIDE SEQUENCE</scope>
    <source>
        <strain evidence="3">M48</strain>
    </source>
</reference>
<accession>A0AA41QNN0</accession>
<dbReference type="GO" id="GO:0016758">
    <property type="term" value="F:hexosyltransferase activity"/>
    <property type="evidence" value="ECO:0007669"/>
    <property type="project" value="TreeGrafter"/>
</dbReference>
<proteinExistence type="predicted"/>
<evidence type="ECO:0000313" key="3">
    <source>
        <dbReference type="EMBL" id="MCI0126816.1"/>
    </source>
</evidence>
<gene>
    <name evidence="3" type="ORF">ML536_08250</name>
</gene>
<evidence type="ECO:0000313" key="4">
    <source>
        <dbReference type="Proteomes" id="UP001156140"/>
    </source>
</evidence>
<dbReference type="InterPro" id="IPR050194">
    <property type="entry name" value="Glycosyltransferase_grp1"/>
</dbReference>
<dbReference type="RefSeq" id="WP_281735552.1">
    <property type="nucleotide sequence ID" value="NZ_JAKETQ010000001.1"/>
</dbReference>
<evidence type="ECO:0000259" key="2">
    <source>
        <dbReference type="Pfam" id="PF13579"/>
    </source>
</evidence>